<evidence type="ECO:0000256" key="13">
    <source>
        <dbReference type="ARBA" id="ARBA00023034"/>
    </source>
</evidence>
<proteinExistence type="inferred from homology"/>
<evidence type="ECO:0000256" key="4">
    <source>
        <dbReference type="ARBA" id="ARBA00004412"/>
    </source>
</evidence>
<keyword evidence="12" id="KW-0770">Synapse</keyword>
<dbReference type="GO" id="GO:0005770">
    <property type="term" value="C:late endosome"/>
    <property type="evidence" value="ECO:0007669"/>
    <property type="project" value="UniProtKB-SubCell"/>
</dbReference>
<keyword evidence="9 18" id="KW-0812">Transmembrane</keyword>
<dbReference type="AlphaFoldDB" id="A0A1S3DJ97"/>
<keyword evidence="10" id="KW-0967">Endosome</keyword>
<gene>
    <name evidence="20" type="primary">LOC103519753</name>
    <name evidence="21" type="synonym">LOC103521697</name>
</gene>
<dbReference type="KEGG" id="dci:103521697"/>
<dbReference type="GO" id="GO:0005769">
    <property type="term" value="C:early endosome"/>
    <property type="evidence" value="ECO:0007669"/>
    <property type="project" value="UniProtKB-SubCell"/>
</dbReference>
<keyword evidence="14 18" id="KW-0472">Membrane</keyword>
<protein>
    <recommendedName>
        <fullName evidence="17">Transmembrane protein 230</fullName>
    </recommendedName>
</protein>
<evidence type="ECO:0000313" key="21">
    <source>
        <dbReference type="RefSeq" id="XP_008485027.1"/>
    </source>
</evidence>
<dbReference type="InterPro" id="IPR044234">
    <property type="entry name" value="TMEM230"/>
</dbReference>
<keyword evidence="13" id="KW-0333">Golgi apparatus</keyword>
<keyword evidence="15" id="KW-0968">Cytoplasmic vesicle</keyword>
<evidence type="ECO:0000256" key="16">
    <source>
        <dbReference type="ARBA" id="ARBA00024003"/>
    </source>
</evidence>
<evidence type="ECO:0000256" key="1">
    <source>
        <dbReference type="ARBA" id="ARBA00004141"/>
    </source>
</evidence>
<dbReference type="GO" id="GO:0008021">
    <property type="term" value="C:synaptic vesicle"/>
    <property type="evidence" value="ECO:0007669"/>
    <property type="project" value="UniProtKB-SubCell"/>
</dbReference>
<dbReference type="PANTHER" id="PTHR15664:SF6">
    <property type="entry name" value="TRANSMEMBRANE PROTEIN 230"/>
    <property type="match status" value="1"/>
</dbReference>
<comment type="similarity">
    <text evidence="8">Belongs to the TMEM134/TMEM230 family.</text>
</comment>
<dbReference type="GeneID" id="103521697"/>
<dbReference type="RefSeq" id="XP_008485027.1">
    <property type="nucleotide sequence ID" value="XM_008486805.3"/>
</dbReference>
<dbReference type="GO" id="GO:0055037">
    <property type="term" value="C:recycling endosome"/>
    <property type="evidence" value="ECO:0007669"/>
    <property type="project" value="UniProtKB-SubCell"/>
</dbReference>
<organism evidence="20">
    <name type="scientific">Diaphorina citri</name>
    <name type="common">Asian citrus psyllid</name>
    <dbReference type="NCBI Taxonomy" id="121845"/>
    <lineage>
        <taxon>Eukaryota</taxon>
        <taxon>Metazoa</taxon>
        <taxon>Ecdysozoa</taxon>
        <taxon>Arthropoda</taxon>
        <taxon>Hexapoda</taxon>
        <taxon>Insecta</taxon>
        <taxon>Pterygota</taxon>
        <taxon>Neoptera</taxon>
        <taxon>Paraneoptera</taxon>
        <taxon>Hemiptera</taxon>
        <taxon>Sternorrhyncha</taxon>
        <taxon>Psylloidea</taxon>
        <taxon>Psyllidae</taxon>
        <taxon>Diaphorininae</taxon>
        <taxon>Diaphorina</taxon>
    </lineage>
</organism>
<evidence type="ECO:0000256" key="2">
    <source>
        <dbReference type="ARBA" id="ARBA00004172"/>
    </source>
</evidence>
<evidence type="ECO:0000256" key="6">
    <source>
        <dbReference type="ARBA" id="ARBA00004601"/>
    </source>
</evidence>
<evidence type="ECO:0000256" key="18">
    <source>
        <dbReference type="SAM" id="Phobius"/>
    </source>
</evidence>
<evidence type="ECO:0000256" key="11">
    <source>
        <dbReference type="ARBA" id="ARBA00022989"/>
    </source>
</evidence>
<dbReference type="Proteomes" id="UP000079169">
    <property type="component" value="Unplaced"/>
</dbReference>
<reference evidence="20 21" key="1">
    <citation type="submission" date="2023-09" db="UniProtKB">
        <authorList>
            <consortium name="RefSeq"/>
        </authorList>
    </citation>
    <scope>IDENTIFICATION</scope>
</reference>
<dbReference type="InterPro" id="IPR008590">
    <property type="entry name" value="TMEM_230/134"/>
</dbReference>
<keyword evidence="19" id="KW-1185">Reference proteome</keyword>
<comment type="function">
    <text evidence="16">Involved in trafficking and recycling of synaptic vesicles.</text>
</comment>
<dbReference type="STRING" id="121845.A0A1S3DJ97"/>
<evidence type="ECO:0000256" key="12">
    <source>
        <dbReference type="ARBA" id="ARBA00023018"/>
    </source>
</evidence>
<dbReference type="RefSeq" id="XP_008483094.1">
    <property type="nucleotide sequence ID" value="XM_008484872.2"/>
</dbReference>
<evidence type="ECO:0000313" key="20">
    <source>
        <dbReference type="RefSeq" id="XP_008483094.1"/>
    </source>
</evidence>
<evidence type="ECO:0000256" key="14">
    <source>
        <dbReference type="ARBA" id="ARBA00023136"/>
    </source>
</evidence>
<comment type="subcellular location">
    <subcellularLocation>
        <location evidence="5">Cytoplasmic vesicle</location>
        <location evidence="5">Autophagosome</location>
    </subcellularLocation>
    <subcellularLocation>
        <location evidence="3">Cytoplasmic vesicle</location>
        <location evidence="3">Secretory vesicle</location>
        <location evidence="3">Synaptic vesicle</location>
    </subcellularLocation>
    <subcellularLocation>
        <location evidence="4">Early endosome</location>
    </subcellularLocation>
    <subcellularLocation>
        <location evidence="6">Golgi apparatus</location>
        <location evidence="6">trans-Golgi network</location>
    </subcellularLocation>
    <subcellularLocation>
        <location evidence="7">Late endosome</location>
    </subcellularLocation>
    <subcellularLocation>
        <location evidence="1">Membrane</location>
        <topology evidence="1">Multi-pass membrane protein</topology>
    </subcellularLocation>
    <subcellularLocation>
        <location evidence="2">Recycling endosome</location>
    </subcellularLocation>
</comment>
<dbReference type="PANTHER" id="PTHR15664">
    <property type="entry name" value="C20ORF30 PROTEIN"/>
    <property type="match status" value="1"/>
</dbReference>
<evidence type="ECO:0000256" key="9">
    <source>
        <dbReference type="ARBA" id="ARBA00022692"/>
    </source>
</evidence>
<evidence type="ECO:0000256" key="8">
    <source>
        <dbReference type="ARBA" id="ARBA00007743"/>
    </source>
</evidence>
<feature type="transmembrane region" description="Helical" evidence="18">
    <location>
        <begin position="56"/>
        <end position="78"/>
    </location>
</feature>
<keyword evidence="11 18" id="KW-1133">Transmembrane helix</keyword>
<dbReference type="OMA" id="AYYAYYK"/>
<name>A0A1S3DJ97_DIACI</name>
<evidence type="ECO:0000256" key="5">
    <source>
        <dbReference type="ARBA" id="ARBA00004419"/>
    </source>
</evidence>
<evidence type="ECO:0000256" key="17">
    <source>
        <dbReference type="ARBA" id="ARBA00024088"/>
    </source>
</evidence>
<evidence type="ECO:0000313" key="19">
    <source>
        <dbReference type="Proteomes" id="UP000079169"/>
    </source>
</evidence>
<dbReference type="Pfam" id="PF05915">
    <property type="entry name" value="TMEM_230_134"/>
    <property type="match status" value="1"/>
</dbReference>
<dbReference type="GO" id="GO:0016020">
    <property type="term" value="C:membrane"/>
    <property type="evidence" value="ECO:0007669"/>
    <property type="project" value="UniProtKB-SubCell"/>
</dbReference>
<accession>A0A1S3DJ97</accession>
<evidence type="ECO:0000256" key="10">
    <source>
        <dbReference type="ARBA" id="ARBA00022753"/>
    </source>
</evidence>
<dbReference type="KEGG" id="dci:103519753"/>
<sequence>MKRAKKTYGSCVNTFQSLKYLTQSKFQHTRSSDSEDLISHCFQIQDSKHEKVPWKAIALAVFLAIGGMVQLTAGVLIFTGHIGKEYEDRFWPFLILGVIMFLPGAYHLFVAFAAYKNIPGYSFSSIPDFD</sequence>
<dbReference type="GO" id="GO:0005776">
    <property type="term" value="C:autophagosome"/>
    <property type="evidence" value="ECO:0007669"/>
    <property type="project" value="UniProtKB-SubCell"/>
</dbReference>
<feature type="transmembrane region" description="Helical" evidence="18">
    <location>
        <begin position="90"/>
        <end position="115"/>
    </location>
</feature>
<evidence type="ECO:0000256" key="15">
    <source>
        <dbReference type="ARBA" id="ARBA00023329"/>
    </source>
</evidence>
<dbReference type="PaxDb" id="121845-A0A1S3DJ97"/>
<evidence type="ECO:0000256" key="7">
    <source>
        <dbReference type="ARBA" id="ARBA00004603"/>
    </source>
</evidence>
<dbReference type="GO" id="GO:0005794">
    <property type="term" value="C:Golgi apparatus"/>
    <property type="evidence" value="ECO:0007669"/>
    <property type="project" value="UniProtKB-SubCell"/>
</dbReference>
<evidence type="ECO:0000256" key="3">
    <source>
        <dbReference type="ARBA" id="ARBA00004234"/>
    </source>
</evidence>
<dbReference type="GeneID" id="103519753"/>